<accession>A0ABW1V5Z6</accession>
<keyword evidence="4 6" id="KW-1133">Transmembrane helix</keyword>
<evidence type="ECO:0000259" key="7">
    <source>
        <dbReference type="PROSITE" id="PS50850"/>
    </source>
</evidence>
<keyword evidence="5 6" id="KW-0472">Membrane</keyword>
<feature type="transmembrane region" description="Helical" evidence="6">
    <location>
        <begin position="230"/>
        <end position="251"/>
    </location>
</feature>
<organism evidence="8 9">
    <name type="scientific">Paenibacillus septentrionalis</name>
    <dbReference type="NCBI Taxonomy" id="429342"/>
    <lineage>
        <taxon>Bacteria</taxon>
        <taxon>Bacillati</taxon>
        <taxon>Bacillota</taxon>
        <taxon>Bacilli</taxon>
        <taxon>Bacillales</taxon>
        <taxon>Paenibacillaceae</taxon>
        <taxon>Paenibacillus</taxon>
    </lineage>
</organism>
<evidence type="ECO:0000256" key="2">
    <source>
        <dbReference type="ARBA" id="ARBA00022448"/>
    </source>
</evidence>
<dbReference type="SUPFAM" id="SSF103473">
    <property type="entry name" value="MFS general substrate transporter"/>
    <property type="match status" value="1"/>
</dbReference>
<comment type="subcellular location">
    <subcellularLocation>
        <location evidence="1">Cell membrane</location>
        <topology evidence="1">Multi-pass membrane protein</topology>
    </subcellularLocation>
</comment>
<evidence type="ECO:0000313" key="9">
    <source>
        <dbReference type="Proteomes" id="UP001596233"/>
    </source>
</evidence>
<evidence type="ECO:0000256" key="6">
    <source>
        <dbReference type="SAM" id="Phobius"/>
    </source>
</evidence>
<feature type="transmembrane region" description="Helical" evidence="6">
    <location>
        <begin position="161"/>
        <end position="181"/>
    </location>
</feature>
<dbReference type="PANTHER" id="PTHR23528:SF1">
    <property type="entry name" value="MAJOR FACILITATOR SUPERFAMILY (MFS) PROFILE DOMAIN-CONTAINING PROTEIN"/>
    <property type="match status" value="1"/>
</dbReference>
<evidence type="ECO:0000313" key="8">
    <source>
        <dbReference type="EMBL" id="MFC6333889.1"/>
    </source>
</evidence>
<dbReference type="PROSITE" id="PS50850">
    <property type="entry name" value="MFS"/>
    <property type="match status" value="1"/>
</dbReference>
<evidence type="ECO:0000256" key="1">
    <source>
        <dbReference type="ARBA" id="ARBA00004651"/>
    </source>
</evidence>
<feature type="transmembrane region" description="Helical" evidence="6">
    <location>
        <begin position="74"/>
        <end position="91"/>
    </location>
</feature>
<feature type="domain" description="Major facilitator superfamily (MFS) profile" evidence="7">
    <location>
        <begin position="3"/>
        <end position="412"/>
    </location>
</feature>
<feature type="transmembrane region" description="Helical" evidence="6">
    <location>
        <begin position="35"/>
        <end position="53"/>
    </location>
</feature>
<evidence type="ECO:0000256" key="4">
    <source>
        <dbReference type="ARBA" id="ARBA00022989"/>
    </source>
</evidence>
<keyword evidence="9" id="KW-1185">Reference proteome</keyword>
<keyword evidence="2" id="KW-0813">Transport</keyword>
<feature type="transmembrane region" description="Helical" evidence="6">
    <location>
        <begin position="271"/>
        <end position="293"/>
    </location>
</feature>
<dbReference type="EMBL" id="JBHSTE010000004">
    <property type="protein sequence ID" value="MFC6333889.1"/>
    <property type="molecule type" value="Genomic_DNA"/>
</dbReference>
<reference evidence="9" key="1">
    <citation type="journal article" date="2019" name="Int. J. Syst. Evol. Microbiol.">
        <title>The Global Catalogue of Microorganisms (GCM) 10K type strain sequencing project: providing services to taxonomists for standard genome sequencing and annotation.</title>
        <authorList>
            <consortium name="The Broad Institute Genomics Platform"/>
            <consortium name="The Broad Institute Genome Sequencing Center for Infectious Disease"/>
            <person name="Wu L."/>
            <person name="Ma J."/>
        </authorList>
    </citation>
    <scope>NUCLEOTIDE SEQUENCE [LARGE SCALE GENOMIC DNA]</scope>
    <source>
        <strain evidence="9">PCU 280</strain>
    </source>
</reference>
<dbReference type="RefSeq" id="WP_379235917.1">
    <property type="nucleotide sequence ID" value="NZ_JBHSTE010000004.1"/>
</dbReference>
<dbReference type="PANTHER" id="PTHR23528">
    <property type="match status" value="1"/>
</dbReference>
<gene>
    <name evidence="8" type="ORF">ACFP56_14775</name>
</gene>
<feature type="transmembrane region" description="Helical" evidence="6">
    <location>
        <begin position="361"/>
        <end position="380"/>
    </location>
</feature>
<feature type="transmembrane region" description="Helical" evidence="6">
    <location>
        <begin position="97"/>
        <end position="114"/>
    </location>
</feature>
<comment type="caution">
    <text evidence="8">The sequence shown here is derived from an EMBL/GenBank/DDBJ whole genome shotgun (WGS) entry which is preliminary data.</text>
</comment>
<feature type="transmembrane region" description="Helical" evidence="6">
    <location>
        <begin position="300"/>
        <end position="317"/>
    </location>
</feature>
<evidence type="ECO:0000256" key="3">
    <source>
        <dbReference type="ARBA" id="ARBA00022692"/>
    </source>
</evidence>
<name>A0ABW1V5Z6_9BACL</name>
<evidence type="ECO:0000256" key="5">
    <source>
        <dbReference type="ARBA" id="ARBA00023136"/>
    </source>
</evidence>
<protein>
    <submittedName>
        <fullName evidence="8">SLC45 family MFS transporter</fullName>
    </submittedName>
</protein>
<dbReference type="Pfam" id="PF07690">
    <property type="entry name" value="MFS_1"/>
    <property type="match status" value="1"/>
</dbReference>
<dbReference type="InterPro" id="IPR036259">
    <property type="entry name" value="MFS_trans_sf"/>
</dbReference>
<feature type="transmembrane region" description="Helical" evidence="6">
    <location>
        <begin position="386"/>
        <end position="407"/>
    </location>
</feature>
<dbReference type="InterPro" id="IPR020846">
    <property type="entry name" value="MFS_dom"/>
</dbReference>
<dbReference type="CDD" id="cd17313">
    <property type="entry name" value="MFS_SLC45_SUC"/>
    <property type="match status" value="1"/>
</dbReference>
<dbReference type="Gene3D" id="1.20.1250.20">
    <property type="entry name" value="MFS general substrate transporter like domains"/>
    <property type="match status" value="2"/>
</dbReference>
<sequence length="420" mass="46357">MKKTWLLGFGFFSISLVWALYNAFVPLFLKKFVDSAAIIGFMMTLDNYFGLFLQPYIGRKSDKTDTKIGKRMPYLLIGMPLAAVFGALIPLHTSYSLLITFMILMNLSMSLYRSPTVALMPDITPAHQRTQANGIINLMGGLGSILAFTVGSKLYDQHIALPFFTSSALTLISLCILMIFIRERRDALAYTPVLKEEPPVQAASKPRVWGRAHNLLAAAKQELKPYSLEWTLPTILLLAAIYFWFFSYQGIEALFTLYATDELNLSDSQASMSLAYFSVAFVAAAIPAGYLGAKFGKKQIITLGIVGLMILFAMISFVKDMTALRTLLLIGGVFWALININSYPYVISLGKESSIGTRTGIYYIASSLAALSSPPLMGLFMDMLGYSSLFYVASFGMVLALICITFVRDKQASTPVTLSH</sequence>
<feature type="transmembrane region" description="Helical" evidence="6">
    <location>
        <begin position="323"/>
        <end position="340"/>
    </location>
</feature>
<keyword evidence="3 6" id="KW-0812">Transmembrane</keyword>
<dbReference type="Proteomes" id="UP001596233">
    <property type="component" value="Unassembled WGS sequence"/>
</dbReference>
<dbReference type="InterPro" id="IPR011701">
    <property type="entry name" value="MFS"/>
</dbReference>
<proteinExistence type="predicted"/>
<feature type="transmembrane region" description="Helical" evidence="6">
    <location>
        <begin position="135"/>
        <end position="155"/>
    </location>
</feature>